<proteinExistence type="predicted"/>
<name>A0AAV5AI47_9AGAM</name>
<dbReference type="EMBL" id="BPWL01000007">
    <property type="protein sequence ID" value="GJJ12156.1"/>
    <property type="molecule type" value="Genomic_DNA"/>
</dbReference>
<reference evidence="3" key="1">
    <citation type="submission" date="2021-10" db="EMBL/GenBank/DDBJ databases">
        <title>De novo Genome Assembly of Clathrus columnatus (Basidiomycota, Fungi) Using Illumina and Nanopore Sequence Data.</title>
        <authorList>
            <person name="Ogiso-Tanaka E."/>
            <person name="Itagaki H."/>
            <person name="Hosoya T."/>
            <person name="Hosaka K."/>
        </authorList>
    </citation>
    <scope>NUCLEOTIDE SEQUENCE</scope>
    <source>
        <strain evidence="3">MO-923</strain>
    </source>
</reference>
<feature type="compositionally biased region" description="Polar residues" evidence="1">
    <location>
        <begin position="905"/>
        <end position="916"/>
    </location>
</feature>
<comment type="caution">
    <text evidence="3">The sequence shown here is derived from an EMBL/GenBank/DDBJ whole genome shotgun (WGS) entry which is preliminary data.</text>
</comment>
<accession>A0AAV5AI47</accession>
<evidence type="ECO:0000313" key="3">
    <source>
        <dbReference type="EMBL" id="GJJ12156.1"/>
    </source>
</evidence>
<dbReference type="InterPro" id="IPR013665">
    <property type="entry name" value="Sfi1_dom"/>
</dbReference>
<keyword evidence="4" id="KW-1185">Reference proteome</keyword>
<protein>
    <recommendedName>
        <fullName evidence="2">Sfi1 spindle body domain-containing protein</fullName>
    </recommendedName>
</protein>
<sequence length="939" mass="110804">MESTSRSLDPVLATLSLEDIAVLDDIIAKAPDATAFTTIFKAYSEVLKQRGLDPGEDVVYYKRLLKLGVIKGADWGTKWKIVKNQLPTGSGPSIRSSSPQKASMSISSLALDPDDVFLSNKLSDDTTITNVSSSKILLSTPGFKPPNHHRMPHKATSDSEFSTFSKDSIRHTSSRPFGPSRLNHLSSPILKTPTKPLPNSPKKVYPVNDKEAWHKIEEARFLRDADHFRTQSLLMTCFQTWRRGLEWIRITHHQIDEARANIQLHIYFRRWSNRSLSYKGRAKEVEEIVRKRILHSALRLWYKVLDKRRVRKLDEELNFKLRDFQKRSQQRIYHNAWMKWRQLHLAERFYSHQLSLRTFRQWLSVLRNLTHLELMADQFEEGQDQKLVRRLWDLWYRRTSLKDMEIYMAKRSSFRLIRQVLECWSQRAIRLICSKAGAQVCKDRISWEPSQAVISAVEESRIKQTGALTMWQHRLQAKRVALGLRWNLIQIIILANINLEQALIFNQRVSVRFMKTALACWERKIQILRGQEALAKERYRCTLGYNALLAWRLRLRGHLSLYRTAKIARRYFLERSVWDKWRAGFETVKRKKKLRIIELEFLKKSFSKWRITYRRCKQEKILLEAHERQAEKYILTRHMEFWTKKTISIKLREMDTIERYNKQILCDVFTKWKEAHSHQLENLSLVRSYLDVKREETLRRTFATWLTTTRRTKARRIRLVEREEEMRLDILTMAWERWRDRFCENALREASIPGIRLYATNLKLKMWMKWREALPRAIQASKAEEVHNRKLFRNIFNTWKEAYRTKIALKAVTRARHLRLPTAGYRASLGDERDPPVIKPSIRRPLRSQPSITPPERIPASIVLLSNRYKDKQPLTNVSPSRPLPASNLANQVAEPNPSDERNRSAATATKDNTQASEDNVRALLWTKLRSAQVARHLK</sequence>
<dbReference type="AlphaFoldDB" id="A0AAV5AI47"/>
<feature type="region of interest" description="Disordered" evidence="1">
    <location>
        <begin position="140"/>
        <end position="203"/>
    </location>
</feature>
<evidence type="ECO:0000259" key="2">
    <source>
        <dbReference type="Pfam" id="PF08457"/>
    </source>
</evidence>
<gene>
    <name evidence="3" type="ORF">Clacol_006397</name>
</gene>
<dbReference type="Proteomes" id="UP001050691">
    <property type="component" value="Unassembled WGS sequence"/>
</dbReference>
<feature type="domain" description="Sfi1 spindle body" evidence="2">
    <location>
        <begin position="210"/>
        <end position="302"/>
    </location>
</feature>
<evidence type="ECO:0000313" key="4">
    <source>
        <dbReference type="Proteomes" id="UP001050691"/>
    </source>
</evidence>
<feature type="domain" description="Sfi1 spindle body" evidence="2">
    <location>
        <begin position="499"/>
        <end position="677"/>
    </location>
</feature>
<feature type="region of interest" description="Disordered" evidence="1">
    <location>
        <begin position="827"/>
        <end position="857"/>
    </location>
</feature>
<dbReference type="Pfam" id="PF08457">
    <property type="entry name" value="Sfi1"/>
    <property type="match status" value="2"/>
</dbReference>
<evidence type="ECO:0000256" key="1">
    <source>
        <dbReference type="SAM" id="MobiDB-lite"/>
    </source>
</evidence>
<organism evidence="3 4">
    <name type="scientific">Clathrus columnatus</name>
    <dbReference type="NCBI Taxonomy" id="1419009"/>
    <lineage>
        <taxon>Eukaryota</taxon>
        <taxon>Fungi</taxon>
        <taxon>Dikarya</taxon>
        <taxon>Basidiomycota</taxon>
        <taxon>Agaricomycotina</taxon>
        <taxon>Agaricomycetes</taxon>
        <taxon>Phallomycetidae</taxon>
        <taxon>Phallales</taxon>
        <taxon>Clathraceae</taxon>
        <taxon>Clathrus</taxon>
    </lineage>
</organism>
<feature type="region of interest" description="Disordered" evidence="1">
    <location>
        <begin position="873"/>
        <end position="916"/>
    </location>
</feature>